<reference evidence="2 3" key="1">
    <citation type="journal article" date="2019" name="Genome Biol. Evol.">
        <title>Whole-Genome Sequencing of the Giant Devil Catfish, Bagarius yarrelli.</title>
        <authorList>
            <person name="Jiang W."/>
            <person name="Lv Y."/>
            <person name="Cheng L."/>
            <person name="Yang K."/>
            <person name="Chao B."/>
            <person name="Wang X."/>
            <person name="Li Y."/>
            <person name="Pan X."/>
            <person name="You X."/>
            <person name="Zhang Y."/>
            <person name="Yang J."/>
            <person name="Li J."/>
            <person name="Zhang X."/>
            <person name="Liu S."/>
            <person name="Sun C."/>
            <person name="Yang J."/>
            <person name="Shi Q."/>
        </authorList>
    </citation>
    <scope>NUCLEOTIDE SEQUENCE [LARGE SCALE GENOMIC DNA]</scope>
    <source>
        <strain evidence="2">JWS20170419001</strain>
        <tissue evidence="2">Muscle</tissue>
    </source>
</reference>
<dbReference type="EMBL" id="VCAZ01000035">
    <property type="protein sequence ID" value="TSL68268.1"/>
    <property type="molecule type" value="Genomic_DNA"/>
</dbReference>
<sequence>MVTDDSAVSSLSWDALCLFLQQIDECTAGALSDHSLPPPDVFILVNHRHHQTCPTSLAGCFPREETKKSAGKKLPLVLQMLCVRRQASGLYAARFILLLLVDGFAPRCEDNASNCECTLTTRQSGLLGDACVQIKPANWCEVDIKPYAKLDMTGNSRAEHRDQQLDSAADPGKQGERLSSCLIARINEMLSCATVSLNAHITALHSHLGVAGDWGGGYKSQHLALVLNTHIHPSRNSYQTPVILLQPDDDDDDDDTVHRL</sequence>
<protein>
    <submittedName>
        <fullName evidence="2">Uncharacterized protein</fullName>
    </submittedName>
</protein>
<dbReference type="Proteomes" id="UP000319801">
    <property type="component" value="Unassembled WGS sequence"/>
</dbReference>
<keyword evidence="3" id="KW-1185">Reference proteome</keyword>
<gene>
    <name evidence="2" type="ORF">Baya_6049</name>
</gene>
<name>A0A556U0Y3_BAGYA</name>
<accession>A0A556U0Y3</accession>
<evidence type="ECO:0000313" key="3">
    <source>
        <dbReference type="Proteomes" id="UP000319801"/>
    </source>
</evidence>
<dbReference type="AlphaFoldDB" id="A0A556U0Y3"/>
<proteinExistence type="predicted"/>
<feature type="region of interest" description="Disordered" evidence="1">
    <location>
        <begin position="155"/>
        <end position="174"/>
    </location>
</feature>
<organism evidence="2 3">
    <name type="scientific">Bagarius yarrelli</name>
    <name type="common">Goonch</name>
    <name type="synonym">Bagrus yarrelli</name>
    <dbReference type="NCBI Taxonomy" id="175774"/>
    <lineage>
        <taxon>Eukaryota</taxon>
        <taxon>Metazoa</taxon>
        <taxon>Chordata</taxon>
        <taxon>Craniata</taxon>
        <taxon>Vertebrata</taxon>
        <taxon>Euteleostomi</taxon>
        <taxon>Actinopterygii</taxon>
        <taxon>Neopterygii</taxon>
        <taxon>Teleostei</taxon>
        <taxon>Ostariophysi</taxon>
        <taxon>Siluriformes</taxon>
        <taxon>Sisoridae</taxon>
        <taxon>Sisorinae</taxon>
        <taxon>Bagarius</taxon>
    </lineage>
</organism>
<comment type="caution">
    <text evidence="2">The sequence shown here is derived from an EMBL/GenBank/DDBJ whole genome shotgun (WGS) entry which is preliminary data.</text>
</comment>
<evidence type="ECO:0000313" key="2">
    <source>
        <dbReference type="EMBL" id="TSL68268.1"/>
    </source>
</evidence>
<evidence type="ECO:0000256" key="1">
    <source>
        <dbReference type="SAM" id="MobiDB-lite"/>
    </source>
</evidence>